<sequence length="115" mass="12743">MFTKLLVVLAVVCVVKASVYTDNVFNENPDTEVASNPRQCIPSNCKQQCRRQGFANGYCVAGQCRCTALKTQENVPEADIARNPLKCDDAACNRKCRNKGFARGGCYLGRCKCRR</sequence>
<evidence type="ECO:0000313" key="2">
    <source>
        <dbReference type="Proteomes" id="UP001231649"/>
    </source>
</evidence>
<gene>
    <name evidence="1" type="ORF">PYW08_015206</name>
</gene>
<protein>
    <submittedName>
        <fullName evidence="1">Uncharacterized protein</fullName>
    </submittedName>
</protein>
<dbReference type="Proteomes" id="UP001231649">
    <property type="component" value="Chromosome 7"/>
</dbReference>
<name>A0ACC2R056_9NEOP</name>
<organism evidence="1 2">
    <name type="scientific">Mythimna loreyi</name>
    <dbReference type="NCBI Taxonomy" id="667449"/>
    <lineage>
        <taxon>Eukaryota</taxon>
        <taxon>Metazoa</taxon>
        <taxon>Ecdysozoa</taxon>
        <taxon>Arthropoda</taxon>
        <taxon>Hexapoda</taxon>
        <taxon>Insecta</taxon>
        <taxon>Pterygota</taxon>
        <taxon>Neoptera</taxon>
        <taxon>Endopterygota</taxon>
        <taxon>Lepidoptera</taxon>
        <taxon>Glossata</taxon>
        <taxon>Ditrysia</taxon>
        <taxon>Noctuoidea</taxon>
        <taxon>Noctuidae</taxon>
        <taxon>Noctuinae</taxon>
        <taxon>Hadenini</taxon>
        <taxon>Mythimna</taxon>
    </lineage>
</organism>
<proteinExistence type="predicted"/>
<accession>A0ACC2R056</accession>
<dbReference type="EMBL" id="CM056783">
    <property type="protein sequence ID" value="KAJ8726809.1"/>
    <property type="molecule type" value="Genomic_DNA"/>
</dbReference>
<evidence type="ECO:0000313" key="1">
    <source>
        <dbReference type="EMBL" id="KAJ8726809.1"/>
    </source>
</evidence>
<comment type="caution">
    <text evidence="1">The sequence shown here is derived from an EMBL/GenBank/DDBJ whole genome shotgun (WGS) entry which is preliminary data.</text>
</comment>
<reference evidence="1" key="1">
    <citation type="submission" date="2023-03" db="EMBL/GenBank/DDBJ databases">
        <title>Chromosome-level genomes of two armyworms, Mythimna separata and Mythimna loreyi, provide insights into the biosynthesis and reception of sex pheromones.</title>
        <authorList>
            <person name="Zhao H."/>
        </authorList>
    </citation>
    <scope>NUCLEOTIDE SEQUENCE</scope>
    <source>
        <strain evidence="1">BeijingLab</strain>
    </source>
</reference>
<keyword evidence="2" id="KW-1185">Reference proteome</keyword>